<evidence type="ECO:0000256" key="5">
    <source>
        <dbReference type="SAM" id="Coils"/>
    </source>
</evidence>
<dbReference type="GO" id="GO:0043130">
    <property type="term" value="F:ubiquitin binding"/>
    <property type="evidence" value="ECO:0007669"/>
    <property type="project" value="TreeGrafter"/>
</dbReference>
<evidence type="ECO:0000313" key="6">
    <source>
        <dbReference type="EMBL" id="RNA22728.1"/>
    </source>
</evidence>
<dbReference type="GO" id="GO:0043161">
    <property type="term" value="P:proteasome-mediated ubiquitin-dependent protein catabolic process"/>
    <property type="evidence" value="ECO:0007669"/>
    <property type="project" value="TreeGrafter"/>
</dbReference>
<dbReference type="GO" id="GO:0005634">
    <property type="term" value="C:nucleus"/>
    <property type="evidence" value="ECO:0007669"/>
    <property type="project" value="TreeGrafter"/>
</dbReference>
<dbReference type="PROSITE" id="PS50082">
    <property type="entry name" value="WD_REPEATS_2"/>
    <property type="match status" value="2"/>
</dbReference>
<feature type="repeat" description="WD" evidence="4">
    <location>
        <begin position="233"/>
        <end position="273"/>
    </location>
</feature>
<dbReference type="PANTHER" id="PTHR19849">
    <property type="entry name" value="PHOSPHOLIPASE A-2-ACTIVATING PROTEIN"/>
    <property type="match status" value="1"/>
</dbReference>
<keyword evidence="7" id="KW-1185">Reference proteome</keyword>
<dbReference type="GO" id="GO:0005737">
    <property type="term" value="C:cytoplasm"/>
    <property type="evidence" value="ECO:0007669"/>
    <property type="project" value="TreeGrafter"/>
</dbReference>
<dbReference type="Pfam" id="PF00400">
    <property type="entry name" value="WD40"/>
    <property type="match status" value="2"/>
</dbReference>
<dbReference type="Proteomes" id="UP000276133">
    <property type="component" value="Unassembled WGS sequence"/>
</dbReference>
<dbReference type="AlphaFoldDB" id="A0A3M7RHH9"/>
<dbReference type="PROSITE" id="PS50231">
    <property type="entry name" value="RICIN_B_LECTIN"/>
    <property type="match status" value="1"/>
</dbReference>
<dbReference type="InterPro" id="IPR015943">
    <property type="entry name" value="WD40/YVTN_repeat-like_dom_sf"/>
</dbReference>
<evidence type="ECO:0000256" key="1">
    <source>
        <dbReference type="ARBA" id="ARBA00022490"/>
    </source>
</evidence>
<comment type="caution">
    <text evidence="6">The sequence shown here is derived from an EMBL/GenBank/DDBJ whole genome shotgun (WGS) entry which is preliminary data.</text>
</comment>
<proteinExistence type="predicted"/>
<dbReference type="STRING" id="10195.A0A3M7RHH9"/>
<dbReference type="OrthoDB" id="8020218at2759"/>
<accession>A0A3M7RHH9</accession>
<reference evidence="6 7" key="1">
    <citation type="journal article" date="2018" name="Sci. Rep.">
        <title>Genomic signatures of local adaptation to the degree of environmental predictability in rotifers.</title>
        <authorList>
            <person name="Franch-Gras L."/>
            <person name="Hahn C."/>
            <person name="Garcia-Roger E.M."/>
            <person name="Carmona M.J."/>
            <person name="Serra M."/>
            <person name="Gomez A."/>
        </authorList>
    </citation>
    <scope>NUCLEOTIDE SEQUENCE [LARGE SCALE GENOMIC DNA]</scope>
    <source>
        <strain evidence="6">HYR1</strain>
    </source>
</reference>
<feature type="repeat" description="WD" evidence="4">
    <location>
        <begin position="274"/>
        <end position="314"/>
    </location>
</feature>
<dbReference type="Gene3D" id="2.130.10.10">
    <property type="entry name" value="YVTN repeat-like/Quinoprotein amine dehydrogenase"/>
    <property type="match status" value="1"/>
</dbReference>
<dbReference type="PROSITE" id="PS00678">
    <property type="entry name" value="WD_REPEATS_1"/>
    <property type="match status" value="1"/>
</dbReference>
<keyword evidence="2 4" id="KW-0853">WD repeat</keyword>
<evidence type="ECO:0000256" key="2">
    <source>
        <dbReference type="ARBA" id="ARBA00022574"/>
    </source>
</evidence>
<evidence type="ECO:0000313" key="7">
    <source>
        <dbReference type="Proteomes" id="UP000276133"/>
    </source>
</evidence>
<dbReference type="PANTHER" id="PTHR19849:SF0">
    <property type="entry name" value="PHOSPHOLIPASE A-2-ACTIVATING PROTEIN"/>
    <property type="match status" value="1"/>
</dbReference>
<evidence type="ECO:0000256" key="3">
    <source>
        <dbReference type="ARBA" id="ARBA00022737"/>
    </source>
</evidence>
<dbReference type="InterPro" id="IPR001680">
    <property type="entry name" value="WD40_rpt"/>
</dbReference>
<dbReference type="SUPFAM" id="SSF50978">
    <property type="entry name" value="WD40 repeat-like"/>
    <property type="match status" value="1"/>
</dbReference>
<dbReference type="GO" id="GO:0010992">
    <property type="term" value="P:ubiquitin recycling"/>
    <property type="evidence" value="ECO:0007669"/>
    <property type="project" value="TreeGrafter"/>
</dbReference>
<feature type="coiled-coil region" evidence="5">
    <location>
        <begin position="102"/>
        <end position="190"/>
    </location>
</feature>
<gene>
    <name evidence="6" type="ORF">BpHYR1_005382</name>
</gene>
<keyword evidence="3" id="KW-0677">Repeat</keyword>
<evidence type="ECO:0000256" key="4">
    <source>
        <dbReference type="PROSITE-ProRule" id="PRU00221"/>
    </source>
</evidence>
<dbReference type="InterPro" id="IPR036322">
    <property type="entry name" value="WD40_repeat_dom_sf"/>
</dbReference>
<keyword evidence="5" id="KW-0175">Coiled coil</keyword>
<keyword evidence="1" id="KW-0963">Cytoplasm</keyword>
<dbReference type="InterPro" id="IPR019775">
    <property type="entry name" value="WD40_repeat_CS"/>
</dbReference>
<dbReference type="SMART" id="SM00320">
    <property type="entry name" value="WD40"/>
    <property type="match status" value="2"/>
</dbReference>
<sequence>MNQIKCDYCGLELLKNSFLMLPCGYLVCSEHISDIVQSKWCIVCQSHELDIDKFMSMAMNKMVLNESKLKQKTLELNSSYSLLRSIRTDPQSYMSGHFQNLKNQLDLRRSELKQEITRQIDDHYDHLVGDLQENQEKYLKKIESKLKNAELEDIHTEHEYRQEFNIKDRLDFIENKLIDLEKKIKNNNLLKFDLDQYKLFGFSKGTFDIEKIFGQFSMEKLANVKKYECVNSVHVHSNQVFCIDELESGEIVTSSKDKTIKIWDMYTGNCLNTLFGHTNWVLQFIILNRNEIISCSGDGSIRKWNLKSGDCLRAIKKYGHYC</sequence>
<name>A0A3M7RHH9_BRAPC</name>
<dbReference type="EMBL" id="REGN01003410">
    <property type="protein sequence ID" value="RNA22728.1"/>
    <property type="molecule type" value="Genomic_DNA"/>
</dbReference>
<protein>
    <submittedName>
        <fullName evidence="6">Dynein regulator</fullName>
    </submittedName>
</protein>
<organism evidence="6 7">
    <name type="scientific">Brachionus plicatilis</name>
    <name type="common">Marine rotifer</name>
    <name type="synonym">Brachionus muelleri</name>
    <dbReference type="NCBI Taxonomy" id="10195"/>
    <lineage>
        <taxon>Eukaryota</taxon>
        <taxon>Metazoa</taxon>
        <taxon>Spiralia</taxon>
        <taxon>Gnathifera</taxon>
        <taxon>Rotifera</taxon>
        <taxon>Eurotatoria</taxon>
        <taxon>Monogononta</taxon>
        <taxon>Pseudotrocha</taxon>
        <taxon>Ploima</taxon>
        <taxon>Brachionidae</taxon>
        <taxon>Brachionus</taxon>
    </lineage>
</organism>